<proteinExistence type="predicted"/>
<dbReference type="Gene3D" id="1.20.5.4770">
    <property type="match status" value="1"/>
</dbReference>
<evidence type="ECO:0000313" key="6">
    <source>
        <dbReference type="EMBL" id="PVU93675.1"/>
    </source>
</evidence>
<dbReference type="InterPro" id="IPR002653">
    <property type="entry name" value="Znf_A20"/>
</dbReference>
<sequence>MEKNSDSQVPPEFCTNSCGFYGNPIYENMCSKCFKAKEEQANKKDLDTAPPQSSNTIPVMQQLEAIESSPTQQASALDSLQTPKPQIIEPVQQIITSPTQLSITKKAQTNKGRCLVCRIKIPLVKQTTNKCRCEKVFCDVHKFPDQHSCEFDFIQRDRKELEKNNPKINEHPRGGRSFNRIE</sequence>
<accession>A0A2T9YMU1</accession>
<evidence type="ECO:0000256" key="4">
    <source>
        <dbReference type="SAM" id="MobiDB-lite"/>
    </source>
</evidence>
<keyword evidence="1" id="KW-0479">Metal-binding</keyword>
<gene>
    <name evidence="6" type="ORF">BB561_003101</name>
</gene>
<dbReference type="InterPro" id="IPR050652">
    <property type="entry name" value="AN1_A20_ZnFinger"/>
</dbReference>
<dbReference type="EMBL" id="MBFR01000120">
    <property type="protein sequence ID" value="PVU93675.1"/>
    <property type="molecule type" value="Genomic_DNA"/>
</dbReference>
<dbReference type="SUPFAM" id="SSF57716">
    <property type="entry name" value="Glucocorticoid receptor-like (DNA-binding domain)"/>
    <property type="match status" value="1"/>
</dbReference>
<dbReference type="SUPFAM" id="SSF118310">
    <property type="entry name" value="AN1-like Zinc finger"/>
    <property type="match status" value="1"/>
</dbReference>
<dbReference type="InterPro" id="IPR035896">
    <property type="entry name" value="AN1-like_Znf"/>
</dbReference>
<dbReference type="InterPro" id="IPR000058">
    <property type="entry name" value="Znf_AN1"/>
</dbReference>
<feature type="region of interest" description="Disordered" evidence="4">
    <location>
        <begin position="162"/>
        <end position="182"/>
    </location>
</feature>
<dbReference type="Proteomes" id="UP000245383">
    <property type="component" value="Unassembled WGS sequence"/>
</dbReference>
<dbReference type="PANTHER" id="PTHR10634">
    <property type="entry name" value="AN1-TYPE ZINC FINGER PROTEIN"/>
    <property type="match status" value="1"/>
</dbReference>
<dbReference type="Pfam" id="PF01754">
    <property type="entry name" value="zf-A20"/>
    <property type="match status" value="1"/>
</dbReference>
<evidence type="ECO:0000313" key="7">
    <source>
        <dbReference type="Proteomes" id="UP000245383"/>
    </source>
</evidence>
<dbReference type="OrthoDB" id="428577at2759"/>
<dbReference type="GO" id="GO:0008270">
    <property type="term" value="F:zinc ion binding"/>
    <property type="evidence" value="ECO:0007669"/>
    <property type="project" value="UniProtKB-KW"/>
</dbReference>
<protein>
    <recommendedName>
        <fullName evidence="5">A20-type domain-containing protein</fullName>
    </recommendedName>
</protein>
<dbReference type="STRING" id="133385.A0A2T9YMU1"/>
<dbReference type="GO" id="GO:0003677">
    <property type="term" value="F:DNA binding"/>
    <property type="evidence" value="ECO:0007669"/>
    <property type="project" value="InterPro"/>
</dbReference>
<organism evidence="6 7">
    <name type="scientific">Smittium simulii</name>
    <dbReference type="NCBI Taxonomy" id="133385"/>
    <lineage>
        <taxon>Eukaryota</taxon>
        <taxon>Fungi</taxon>
        <taxon>Fungi incertae sedis</taxon>
        <taxon>Zoopagomycota</taxon>
        <taxon>Kickxellomycotina</taxon>
        <taxon>Harpellomycetes</taxon>
        <taxon>Harpellales</taxon>
        <taxon>Legeriomycetaceae</taxon>
        <taxon>Smittium</taxon>
    </lineage>
</organism>
<reference evidence="6 7" key="1">
    <citation type="journal article" date="2018" name="MBio">
        <title>Comparative Genomics Reveals the Core Gene Toolbox for the Fungus-Insect Symbiosis.</title>
        <authorList>
            <person name="Wang Y."/>
            <person name="Stata M."/>
            <person name="Wang W."/>
            <person name="Stajich J.E."/>
            <person name="White M.M."/>
            <person name="Moncalvo J.M."/>
        </authorList>
    </citation>
    <scope>NUCLEOTIDE SEQUENCE [LARGE SCALE GENOMIC DNA]</scope>
    <source>
        <strain evidence="6 7">SWE-8-4</strain>
    </source>
</reference>
<dbReference type="PROSITE" id="PS51036">
    <property type="entry name" value="ZF_A20"/>
    <property type="match status" value="1"/>
</dbReference>
<keyword evidence="3" id="KW-0862">Zinc</keyword>
<dbReference type="PANTHER" id="PTHR10634:SF67">
    <property type="entry name" value="AN1-TYPE ZINC FINGER PROTEIN 3"/>
    <property type="match status" value="1"/>
</dbReference>
<evidence type="ECO:0000256" key="1">
    <source>
        <dbReference type="ARBA" id="ARBA00022723"/>
    </source>
</evidence>
<feature type="domain" description="A20-type" evidence="5">
    <location>
        <begin position="8"/>
        <end position="42"/>
    </location>
</feature>
<keyword evidence="2" id="KW-0863">Zinc-finger</keyword>
<dbReference type="SMART" id="SM00154">
    <property type="entry name" value="ZnF_AN1"/>
    <property type="match status" value="1"/>
</dbReference>
<dbReference type="SMART" id="SM00259">
    <property type="entry name" value="ZnF_A20"/>
    <property type="match status" value="1"/>
</dbReference>
<dbReference type="Gene3D" id="4.10.1110.10">
    <property type="entry name" value="AN1-like Zinc finger"/>
    <property type="match status" value="1"/>
</dbReference>
<keyword evidence="7" id="KW-1185">Reference proteome</keyword>
<evidence type="ECO:0000259" key="5">
    <source>
        <dbReference type="PROSITE" id="PS51036"/>
    </source>
</evidence>
<comment type="caution">
    <text evidence="6">The sequence shown here is derived from an EMBL/GenBank/DDBJ whole genome shotgun (WGS) entry which is preliminary data.</text>
</comment>
<evidence type="ECO:0000256" key="2">
    <source>
        <dbReference type="ARBA" id="ARBA00022771"/>
    </source>
</evidence>
<evidence type="ECO:0000256" key="3">
    <source>
        <dbReference type="ARBA" id="ARBA00022833"/>
    </source>
</evidence>
<dbReference type="AlphaFoldDB" id="A0A2T9YMU1"/>
<name>A0A2T9YMU1_9FUNG</name>